<feature type="binding site" evidence="8">
    <location>
        <begin position="28"/>
        <end position="35"/>
    </location>
    <ligand>
        <name>GTP</name>
        <dbReference type="ChEBI" id="CHEBI:37565"/>
    </ligand>
</feature>
<dbReference type="InterPro" id="IPR004044">
    <property type="entry name" value="KH_dom_type_2"/>
</dbReference>
<evidence type="ECO:0000256" key="5">
    <source>
        <dbReference type="ARBA" id="ARBA00022741"/>
    </source>
</evidence>
<keyword evidence="8" id="KW-0472">Membrane</keyword>
<comment type="subcellular location">
    <subcellularLocation>
        <location evidence="8">Cytoplasm</location>
    </subcellularLocation>
    <subcellularLocation>
        <location evidence="8">Cell membrane</location>
        <topology evidence="8">Peripheral membrane protein</topology>
    </subcellularLocation>
</comment>
<dbReference type="NCBIfam" id="TIGR00436">
    <property type="entry name" value="era"/>
    <property type="match status" value="1"/>
</dbReference>
<dbReference type="SUPFAM" id="SSF54814">
    <property type="entry name" value="Prokaryotic type KH domain (KH-domain type II)"/>
    <property type="match status" value="1"/>
</dbReference>
<keyword evidence="8" id="KW-0963">Cytoplasm</keyword>
<dbReference type="CDD" id="cd04163">
    <property type="entry name" value="Era"/>
    <property type="match status" value="1"/>
</dbReference>
<accession>A0A7W8GAS5</accession>
<dbReference type="EMBL" id="JACHFQ010000007">
    <property type="protein sequence ID" value="MBB5226993.1"/>
    <property type="molecule type" value="Genomic_DNA"/>
</dbReference>
<dbReference type="GO" id="GO:0070181">
    <property type="term" value="F:small ribosomal subunit rRNA binding"/>
    <property type="evidence" value="ECO:0007669"/>
    <property type="project" value="UniProtKB-UniRule"/>
</dbReference>
<feature type="region of interest" description="G1" evidence="9">
    <location>
        <begin position="28"/>
        <end position="35"/>
    </location>
</feature>
<feature type="region of interest" description="G3" evidence="9">
    <location>
        <begin position="75"/>
        <end position="78"/>
    </location>
</feature>
<dbReference type="PANTHER" id="PTHR42698:SF2">
    <property type="entry name" value="GTPASE ERA-LIKE, CHLOROPLASTIC"/>
    <property type="match status" value="1"/>
</dbReference>
<dbReference type="GO" id="GO:0000028">
    <property type="term" value="P:ribosomal small subunit assembly"/>
    <property type="evidence" value="ECO:0007669"/>
    <property type="project" value="TreeGrafter"/>
</dbReference>
<dbReference type="InterPro" id="IPR030388">
    <property type="entry name" value="G_ERA_dom"/>
</dbReference>
<evidence type="ECO:0000256" key="2">
    <source>
        <dbReference type="ARBA" id="ARBA00020484"/>
    </source>
</evidence>
<dbReference type="InterPro" id="IPR027417">
    <property type="entry name" value="P-loop_NTPase"/>
</dbReference>
<dbReference type="RefSeq" id="WP_184660777.1">
    <property type="nucleotide sequence ID" value="NZ_CP031518.1"/>
</dbReference>
<name>A0A7W8GAS5_9SPIR</name>
<dbReference type="PANTHER" id="PTHR42698">
    <property type="entry name" value="GTPASE ERA"/>
    <property type="match status" value="1"/>
</dbReference>
<evidence type="ECO:0000313" key="11">
    <source>
        <dbReference type="EMBL" id="MBB5226993.1"/>
    </source>
</evidence>
<evidence type="ECO:0000256" key="4">
    <source>
        <dbReference type="ARBA" id="ARBA00022519"/>
    </source>
</evidence>
<evidence type="ECO:0000313" key="12">
    <source>
        <dbReference type="Proteomes" id="UP000518887"/>
    </source>
</evidence>
<feature type="region of interest" description="G2" evidence="9">
    <location>
        <begin position="54"/>
        <end position="58"/>
    </location>
</feature>
<feature type="domain" description="Era-type G" evidence="10">
    <location>
        <begin position="20"/>
        <end position="189"/>
    </location>
</feature>
<keyword evidence="8" id="KW-0699">rRNA-binding</keyword>
<dbReference type="NCBIfam" id="TIGR00231">
    <property type="entry name" value="small_GTP"/>
    <property type="match status" value="1"/>
</dbReference>
<feature type="binding site" evidence="8">
    <location>
        <begin position="75"/>
        <end position="79"/>
    </location>
    <ligand>
        <name>GTP</name>
        <dbReference type="ChEBI" id="CHEBI:37565"/>
    </ligand>
</feature>
<evidence type="ECO:0000256" key="1">
    <source>
        <dbReference type="ARBA" id="ARBA00007921"/>
    </source>
</evidence>
<feature type="region of interest" description="G5" evidence="9">
    <location>
        <begin position="168"/>
        <end position="170"/>
    </location>
</feature>
<keyword evidence="8" id="KW-0690">Ribosome biogenesis</keyword>
<dbReference type="Proteomes" id="UP000518887">
    <property type="component" value="Unassembled WGS sequence"/>
</dbReference>
<dbReference type="CDD" id="cd22534">
    <property type="entry name" value="KH-II_Era"/>
    <property type="match status" value="1"/>
</dbReference>
<dbReference type="InterPro" id="IPR009019">
    <property type="entry name" value="KH_sf_prok-type"/>
</dbReference>
<feature type="region of interest" description="G4" evidence="9">
    <location>
        <begin position="137"/>
        <end position="140"/>
    </location>
</feature>
<dbReference type="GO" id="GO:0005525">
    <property type="term" value="F:GTP binding"/>
    <property type="evidence" value="ECO:0007669"/>
    <property type="project" value="UniProtKB-UniRule"/>
</dbReference>
<dbReference type="NCBIfam" id="NF000908">
    <property type="entry name" value="PRK00089.1"/>
    <property type="match status" value="1"/>
</dbReference>
<dbReference type="GO" id="GO:0005886">
    <property type="term" value="C:plasma membrane"/>
    <property type="evidence" value="ECO:0007669"/>
    <property type="project" value="UniProtKB-SubCell"/>
</dbReference>
<protein>
    <recommendedName>
        <fullName evidence="2 8">GTPase Era</fullName>
    </recommendedName>
</protein>
<reference evidence="11 12" key="1">
    <citation type="submission" date="2020-08" db="EMBL/GenBank/DDBJ databases">
        <title>Genomic Encyclopedia of Type Strains, Phase IV (KMG-IV): sequencing the most valuable type-strain genomes for metagenomic binning, comparative biology and taxonomic classification.</title>
        <authorList>
            <person name="Goeker M."/>
        </authorList>
    </citation>
    <scope>NUCLEOTIDE SEQUENCE [LARGE SCALE GENOMIC DNA]</scope>
    <source>
        <strain evidence="11 12">DSM 103462</strain>
    </source>
</reference>
<dbReference type="AlphaFoldDB" id="A0A7W8GAS5"/>
<dbReference type="Pfam" id="PF07650">
    <property type="entry name" value="KH_2"/>
    <property type="match status" value="1"/>
</dbReference>
<keyword evidence="7 8" id="KW-0342">GTP-binding</keyword>
<sequence length="311" mass="35208">MEENIIETESENSQPPVGPKTALVTIIGRPSSGKSTFLNTAAGEPVSIVSAMPQTTRNAIRGIVNTSLGQLVFVDTPGYHDSEKKMNLKMRGIVADQLKDSDLILYIIDSTRNCAEEERLIAELLEAHQDKVVIALNKIDAPQPLREHARKFIKANLPKVPEKRILEISAKNDQGINEVLKALFDMAKEGPHLYSEEFYTDQEVDFRIAEVIREQAINRLDQEVPHAVYVQIADMEMRSPTKMWCRAFLCVEKESQKGIVIGKGAQMIKTIRVESIKALRKIFDYKIDLDLQVKVDKNWRQRDATLNKLLK</sequence>
<dbReference type="InterPro" id="IPR006073">
    <property type="entry name" value="GTP-bd"/>
</dbReference>
<dbReference type="InterPro" id="IPR015946">
    <property type="entry name" value="KH_dom-like_a/b"/>
</dbReference>
<evidence type="ECO:0000256" key="8">
    <source>
        <dbReference type="HAMAP-Rule" id="MF_00367"/>
    </source>
</evidence>
<dbReference type="HAMAP" id="MF_00367">
    <property type="entry name" value="GTPase_Era"/>
    <property type="match status" value="1"/>
</dbReference>
<dbReference type="InterPro" id="IPR005662">
    <property type="entry name" value="GTPase_Era-like"/>
</dbReference>
<dbReference type="Gene3D" id="3.30.300.20">
    <property type="match status" value="1"/>
</dbReference>
<evidence type="ECO:0000256" key="3">
    <source>
        <dbReference type="ARBA" id="ARBA00022475"/>
    </source>
</evidence>
<dbReference type="SUPFAM" id="SSF52540">
    <property type="entry name" value="P-loop containing nucleoside triphosphate hydrolases"/>
    <property type="match status" value="1"/>
</dbReference>
<dbReference type="GO" id="GO:0005737">
    <property type="term" value="C:cytoplasm"/>
    <property type="evidence" value="ECO:0007669"/>
    <property type="project" value="UniProtKB-SubCell"/>
</dbReference>
<dbReference type="Pfam" id="PF01926">
    <property type="entry name" value="MMR_HSR1"/>
    <property type="match status" value="1"/>
</dbReference>
<dbReference type="Gene3D" id="3.40.50.300">
    <property type="entry name" value="P-loop containing nucleotide triphosphate hydrolases"/>
    <property type="match status" value="1"/>
</dbReference>
<evidence type="ECO:0000256" key="6">
    <source>
        <dbReference type="ARBA" id="ARBA00022884"/>
    </source>
</evidence>
<keyword evidence="3 8" id="KW-1003">Cell membrane</keyword>
<comment type="caution">
    <text evidence="11">The sequence shown here is derived from an EMBL/GenBank/DDBJ whole genome shotgun (WGS) entry which is preliminary data.</text>
</comment>
<keyword evidence="12" id="KW-1185">Reference proteome</keyword>
<comment type="function">
    <text evidence="8">An essential GTPase that binds both GDP and GTP, with rapid nucleotide exchange. Plays a role in 16S rRNA processing and 30S ribosomal subunit biogenesis and possibly also in cell cycle regulation and energy metabolism.</text>
</comment>
<dbReference type="InterPro" id="IPR005225">
    <property type="entry name" value="Small_GTP-bd"/>
</dbReference>
<keyword evidence="4" id="KW-0997">Cell inner membrane</keyword>
<comment type="similarity">
    <text evidence="1 8 9">Belongs to the TRAFAC class TrmE-Era-EngA-EngB-Septin-like GTPase superfamily. Era GTPase family.</text>
</comment>
<dbReference type="PROSITE" id="PS51713">
    <property type="entry name" value="G_ERA"/>
    <property type="match status" value="1"/>
</dbReference>
<dbReference type="GO" id="GO:0003924">
    <property type="term" value="F:GTPase activity"/>
    <property type="evidence" value="ECO:0007669"/>
    <property type="project" value="UniProtKB-UniRule"/>
</dbReference>
<comment type="subunit">
    <text evidence="8">Monomer.</text>
</comment>
<dbReference type="GO" id="GO:0043024">
    <property type="term" value="F:ribosomal small subunit binding"/>
    <property type="evidence" value="ECO:0007669"/>
    <property type="project" value="TreeGrafter"/>
</dbReference>
<keyword evidence="5 8" id="KW-0547">Nucleotide-binding</keyword>
<feature type="binding site" evidence="8">
    <location>
        <begin position="137"/>
        <end position="140"/>
    </location>
    <ligand>
        <name>GTP</name>
        <dbReference type="ChEBI" id="CHEBI:37565"/>
    </ligand>
</feature>
<proteinExistence type="inferred from homology"/>
<keyword evidence="6 8" id="KW-0694">RNA-binding</keyword>
<evidence type="ECO:0000259" key="10">
    <source>
        <dbReference type="PROSITE" id="PS51713"/>
    </source>
</evidence>
<evidence type="ECO:0000256" key="7">
    <source>
        <dbReference type="ARBA" id="ARBA00023134"/>
    </source>
</evidence>
<organism evidence="11 12">
    <name type="scientific">Treponema ruminis</name>
    <dbReference type="NCBI Taxonomy" id="744515"/>
    <lineage>
        <taxon>Bacteria</taxon>
        <taxon>Pseudomonadati</taxon>
        <taxon>Spirochaetota</taxon>
        <taxon>Spirochaetia</taxon>
        <taxon>Spirochaetales</taxon>
        <taxon>Treponemataceae</taxon>
        <taxon>Treponema</taxon>
    </lineage>
</organism>
<evidence type="ECO:0000256" key="9">
    <source>
        <dbReference type="PROSITE-ProRule" id="PRU01050"/>
    </source>
</evidence>
<gene>
    <name evidence="8" type="primary">era</name>
    <name evidence="11" type="ORF">HNP76_002381</name>
</gene>